<proteinExistence type="predicted"/>
<reference evidence="2" key="1">
    <citation type="submission" date="2021-01" db="EMBL/GenBank/DDBJ databases">
        <authorList>
            <person name="Corre E."/>
            <person name="Pelletier E."/>
            <person name="Niang G."/>
            <person name="Scheremetjew M."/>
            <person name="Finn R."/>
            <person name="Kale V."/>
            <person name="Holt S."/>
            <person name="Cochrane G."/>
            <person name="Meng A."/>
            <person name="Brown T."/>
            <person name="Cohen L."/>
        </authorList>
    </citation>
    <scope>NUCLEOTIDE SEQUENCE</scope>
    <source>
        <strain evidence="2">OF101</strain>
    </source>
</reference>
<evidence type="ECO:0000313" key="2">
    <source>
        <dbReference type="EMBL" id="CAD9138087.1"/>
    </source>
</evidence>
<dbReference type="EMBL" id="HBGE01042291">
    <property type="protein sequence ID" value="CAD9138087.1"/>
    <property type="molecule type" value="Transcribed_RNA"/>
</dbReference>
<sequence length="279" mass="30424">MAGTDLDYGFKPPETFRPDDAWDGMQAWDQKNDKGITGPHNSDIEYGWGTTGIVNTEERQKDQPGQQGGGEAEQETLIRYYVPDKVPHPKSRQHKDERQGISLIKKKDDAEQATEKAALQDLIDNPRWQVVRAGEQWRVVQSKGTDEPEPDALSLAPLIMGVLVIVEPKKSSSAQRFVKELRRKGHQQTCICLVEKSPACRDPVAVSTMSSALLASGANEVLMNGWLSYYVNGMSMGGYKASLTSKGMVANSNAGDVSYQAGFGGSTNLYGPTGMVSIG</sequence>
<dbReference type="AlphaFoldDB" id="A0A7S1QFX0"/>
<evidence type="ECO:0000256" key="1">
    <source>
        <dbReference type="SAM" id="MobiDB-lite"/>
    </source>
</evidence>
<accession>A0A7S1QFX0</accession>
<protein>
    <submittedName>
        <fullName evidence="2">Uncharacterized protein</fullName>
    </submittedName>
</protein>
<feature type="region of interest" description="Disordered" evidence="1">
    <location>
        <begin position="1"/>
        <end position="110"/>
    </location>
</feature>
<feature type="compositionally biased region" description="Basic and acidic residues" evidence="1">
    <location>
        <begin position="94"/>
        <end position="110"/>
    </location>
</feature>
<name>A0A7S1QFX0_ALECA</name>
<organism evidence="2">
    <name type="scientific">Alexandrium catenella</name>
    <name type="common">Red tide dinoflagellate</name>
    <name type="synonym">Gonyaulax catenella</name>
    <dbReference type="NCBI Taxonomy" id="2925"/>
    <lineage>
        <taxon>Eukaryota</taxon>
        <taxon>Sar</taxon>
        <taxon>Alveolata</taxon>
        <taxon>Dinophyceae</taxon>
        <taxon>Gonyaulacales</taxon>
        <taxon>Pyrocystaceae</taxon>
        <taxon>Alexandrium</taxon>
    </lineage>
</organism>
<gene>
    <name evidence="2" type="ORF">ACAT0790_LOCUS25552</name>
</gene>